<sequence>MQSGKLRHRVIPQKFVTGQDPETGGTVKNWVNLVQTTPDNGIWAEISPLSAREFIAAQSTQNEITTRITIRRRDDITPQCRILFRGKIYNIEGVLPDPDSGLEYLTLPCSEGVNDG</sequence>
<dbReference type="OrthoDB" id="8640229at2"/>
<dbReference type="NCBIfam" id="TIGR01563">
    <property type="entry name" value="gp16_SPP1"/>
    <property type="match status" value="1"/>
</dbReference>
<gene>
    <name evidence="1" type="ORF">EZJ58_5206</name>
</gene>
<organism evidence="1 2">
    <name type="scientific">Sodalis ligni</name>
    <dbReference type="NCBI Taxonomy" id="2697027"/>
    <lineage>
        <taxon>Bacteria</taxon>
        <taxon>Pseudomonadati</taxon>
        <taxon>Pseudomonadota</taxon>
        <taxon>Gammaproteobacteria</taxon>
        <taxon>Enterobacterales</taxon>
        <taxon>Bruguierivoracaceae</taxon>
        <taxon>Sodalis</taxon>
    </lineage>
</organism>
<dbReference type="Pfam" id="PF05521">
    <property type="entry name" value="Phage_HCP"/>
    <property type="match status" value="1"/>
</dbReference>
<evidence type="ECO:0000313" key="1">
    <source>
        <dbReference type="EMBL" id="TCL06908.1"/>
    </source>
</evidence>
<evidence type="ECO:0000313" key="2">
    <source>
        <dbReference type="Proteomes" id="UP000294555"/>
    </source>
</evidence>
<reference evidence="1 2" key="1">
    <citation type="submission" date="2019-02" db="EMBL/GenBank/DDBJ databases">
        <title>Investigation of anaerobic lignin degradation for improved lignocellulosic biofuels.</title>
        <authorList>
            <person name="Deangelis K."/>
        </authorList>
    </citation>
    <scope>NUCLEOTIDE SEQUENCE [LARGE SCALE GENOMIC DNA]</scope>
    <source>
        <strain evidence="1 2">159R</strain>
    </source>
</reference>
<dbReference type="Gene3D" id="2.40.10.270">
    <property type="entry name" value="Bacteriophage SPP1 head-tail adaptor protein"/>
    <property type="match status" value="1"/>
</dbReference>
<dbReference type="InterPro" id="IPR038666">
    <property type="entry name" value="SSP1_head-tail_sf"/>
</dbReference>
<accession>A0A4V2Q3I4</accession>
<protein>
    <submittedName>
        <fullName evidence="1">SPP1 family predicted phage head-tail adaptor</fullName>
    </submittedName>
</protein>
<dbReference type="InterPro" id="IPR008767">
    <property type="entry name" value="Phage_SPP1_head-tail_adaptor"/>
</dbReference>
<dbReference type="Proteomes" id="UP000294555">
    <property type="component" value="Unassembled WGS sequence"/>
</dbReference>
<dbReference type="AlphaFoldDB" id="A0A4V2Q3I4"/>
<keyword evidence="2" id="KW-1185">Reference proteome</keyword>
<name>A0A4V2Q3I4_9GAMM</name>
<comment type="caution">
    <text evidence="1">The sequence shown here is derived from an EMBL/GenBank/DDBJ whole genome shotgun (WGS) entry which is preliminary data.</text>
</comment>
<proteinExistence type="predicted"/>
<dbReference type="EMBL" id="SJOI01000001">
    <property type="protein sequence ID" value="TCL06908.1"/>
    <property type="molecule type" value="Genomic_DNA"/>
</dbReference>
<dbReference type="RefSeq" id="WP_132926688.1">
    <property type="nucleotide sequence ID" value="NZ_SJOI01000001.1"/>
</dbReference>